<accession>A0AAE9XVF9</accession>
<dbReference type="AlphaFoldDB" id="A0AAE9XVF9"/>
<organism evidence="6 7">
    <name type="scientific">Gimibacter soli</name>
    <dbReference type="NCBI Taxonomy" id="3024400"/>
    <lineage>
        <taxon>Bacteria</taxon>
        <taxon>Pseudomonadati</taxon>
        <taxon>Pseudomonadota</taxon>
        <taxon>Alphaproteobacteria</taxon>
        <taxon>Kordiimonadales</taxon>
        <taxon>Temperatibacteraceae</taxon>
        <taxon>Gimibacter</taxon>
    </lineage>
</organism>
<dbReference type="CDD" id="cd06339">
    <property type="entry name" value="PBP1_YraM_LppC_lipoprotein-like"/>
    <property type="match status" value="1"/>
</dbReference>
<dbReference type="Proteomes" id="UP001217500">
    <property type="component" value="Chromosome"/>
</dbReference>
<keyword evidence="7" id="KW-1185">Reference proteome</keyword>
<dbReference type="InterPro" id="IPR051010">
    <property type="entry name" value="BCAA_transport"/>
</dbReference>
<dbReference type="InterPro" id="IPR028081">
    <property type="entry name" value="Leu-bd"/>
</dbReference>
<keyword evidence="3" id="KW-0029">Amino-acid transport</keyword>
<evidence type="ECO:0000256" key="2">
    <source>
        <dbReference type="ARBA" id="ARBA00022729"/>
    </source>
</evidence>
<name>A0AAE9XVF9_9PROT</name>
<evidence type="ECO:0000313" key="6">
    <source>
        <dbReference type="EMBL" id="WCL54573.1"/>
    </source>
</evidence>
<evidence type="ECO:0000256" key="1">
    <source>
        <dbReference type="ARBA" id="ARBA00010062"/>
    </source>
</evidence>
<keyword evidence="3" id="KW-0813">Transport</keyword>
<evidence type="ECO:0000313" key="7">
    <source>
        <dbReference type="Proteomes" id="UP001217500"/>
    </source>
</evidence>
<evidence type="ECO:0000256" key="3">
    <source>
        <dbReference type="ARBA" id="ARBA00022970"/>
    </source>
</evidence>
<dbReference type="GO" id="GO:0006865">
    <property type="term" value="P:amino acid transport"/>
    <property type="evidence" value="ECO:0007669"/>
    <property type="project" value="UniProtKB-KW"/>
</dbReference>
<feature type="region of interest" description="Disordered" evidence="4">
    <location>
        <begin position="19"/>
        <end position="49"/>
    </location>
</feature>
<dbReference type="PANTHER" id="PTHR30483">
    <property type="entry name" value="LEUCINE-SPECIFIC-BINDING PROTEIN"/>
    <property type="match status" value="1"/>
</dbReference>
<dbReference type="KEGG" id="gso:PH603_02225"/>
<protein>
    <submittedName>
        <fullName evidence="6">Penicillin-binding protein activator</fullName>
    </submittedName>
</protein>
<dbReference type="InterPro" id="IPR028082">
    <property type="entry name" value="Peripla_BP_I"/>
</dbReference>
<dbReference type="PANTHER" id="PTHR30483:SF6">
    <property type="entry name" value="PERIPLASMIC BINDING PROTEIN OF ABC TRANSPORTER FOR NATURAL AMINO ACIDS"/>
    <property type="match status" value="1"/>
</dbReference>
<feature type="domain" description="Leucine-binding protein" evidence="5">
    <location>
        <begin position="55"/>
        <end position="233"/>
    </location>
</feature>
<evidence type="ECO:0000259" key="5">
    <source>
        <dbReference type="Pfam" id="PF13458"/>
    </source>
</evidence>
<keyword evidence="2" id="KW-0732">Signal</keyword>
<gene>
    <name evidence="6" type="ORF">PH603_02225</name>
</gene>
<evidence type="ECO:0000256" key="4">
    <source>
        <dbReference type="SAM" id="MobiDB-lite"/>
    </source>
</evidence>
<dbReference type="EMBL" id="CP116805">
    <property type="protein sequence ID" value="WCL54573.1"/>
    <property type="molecule type" value="Genomic_DNA"/>
</dbReference>
<dbReference type="PROSITE" id="PS51257">
    <property type="entry name" value="PROKAR_LIPOPROTEIN"/>
    <property type="match status" value="1"/>
</dbReference>
<proteinExistence type="inferred from homology"/>
<dbReference type="RefSeq" id="WP_289504292.1">
    <property type="nucleotide sequence ID" value="NZ_CP116805.1"/>
</dbReference>
<comment type="similarity">
    <text evidence="1">Belongs to the leucine-binding protein family.</text>
</comment>
<dbReference type="Pfam" id="PF13458">
    <property type="entry name" value="Peripla_BP_6"/>
    <property type="match status" value="1"/>
</dbReference>
<dbReference type="Gene3D" id="3.40.50.2300">
    <property type="match status" value="2"/>
</dbReference>
<reference evidence="6" key="1">
    <citation type="submission" date="2023-01" db="EMBL/GenBank/DDBJ databases">
        <title>The genome sequence of Kordiimonadaceae bacterium 6D33.</title>
        <authorList>
            <person name="Liu Y."/>
        </authorList>
    </citation>
    <scope>NUCLEOTIDE SEQUENCE</scope>
    <source>
        <strain evidence="6">6D33</strain>
    </source>
</reference>
<sequence>MRFAALAAVFLLAACGGGEREQPAPTVSEPRAPVTRTEPKKIEPTPAPAGQAQVSVTVALLLPLTGAEADVGNALLDAATMAFYDAYDPRITLVPLDTKGTEEGARAAATLALDTHKASIILGPLLSRNVAAAGELAAQRRVPVIGFSNDRTVAAPGRYILGFLPETEVDRVIGYAAAQGRERFAAMIPYGRYGERVRTAFGDAVFDAGAKVTRLESYESDAAALADPVKRLTDYDARRKARQDEVSFLRSLRDEMTDEIARQIDDREVLGDPDFDAVLLPEGGALLKTLAPLFAYYETDLNRVKLLGTGLWFDPDLLKEPPLKHGWFAAPDPTKADAFFRRYRALHGRDAPRLASLAYDGMALVASLMRDDADGRNFFTAMALTEPTGFAGVDGIFRLLPTGLNERGLAVLEIGDRGFEVIDPSPAAFTTPVSR</sequence>
<dbReference type="SUPFAM" id="SSF53822">
    <property type="entry name" value="Periplasmic binding protein-like I"/>
    <property type="match status" value="1"/>
</dbReference>